<dbReference type="InterPro" id="IPR003439">
    <property type="entry name" value="ABC_transporter-like_ATP-bd"/>
</dbReference>
<dbReference type="InterPro" id="IPR017871">
    <property type="entry name" value="ABC_transporter-like_CS"/>
</dbReference>
<dbReference type="GO" id="GO:0016887">
    <property type="term" value="F:ATP hydrolysis activity"/>
    <property type="evidence" value="ECO:0007669"/>
    <property type="project" value="InterPro"/>
</dbReference>
<keyword evidence="1" id="KW-0813">Transport</keyword>
<keyword evidence="4 6" id="KW-0067">ATP-binding</keyword>
<dbReference type="Gene3D" id="3.40.50.300">
    <property type="entry name" value="P-loop containing nucleotide triphosphate hydrolases"/>
    <property type="match status" value="2"/>
</dbReference>
<dbReference type="InterPro" id="IPR003593">
    <property type="entry name" value="AAA+_ATPase"/>
</dbReference>
<protein>
    <submittedName>
        <fullName evidence="6">Sugar ABC transporter ATP-binding protein</fullName>
    </submittedName>
</protein>
<proteinExistence type="predicted"/>
<dbReference type="PANTHER" id="PTHR43790">
    <property type="entry name" value="CARBOHYDRATE TRANSPORT ATP-BINDING PROTEIN MG119-RELATED"/>
    <property type="match status" value="1"/>
</dbReference>
<dbReference type="CDD" id="cd03216">
    <property type="entry name" value="ABC_Carb_Monos_I"/>
    <property type="match status" value="1"/>
</dbReference>
<dbReference type="Pfam" id="PF00005">
    <property type="entry name" value="ABC_tran"/>
    <property type="match status" value="2"/>
</dbReference>
<evidence type="ECO:0000256" key="2">
    <source>
        <dbReference type="ARBA" id="ARBA00022737"/>
    </source>
</evidence>
<gene>
    <name evidence="6" type="ORF">ABFY20_18985</name>
</gene>
<dbReference type="InterPro" id="IPR050107">
    <property type="entry name" value="ABC_carbohydrate_import_ATPase"/>
</dbReference>
<dbReference type="CDD" id="cd03215">
    <property type="entry name" value="ABC_Carb_Monos_II"/>
    <property type="match status" value="1"/>
</dbReference>
<dbReference type="PROSITE" id="PS00211">
    <property type="entry name" value="ABC_TRANSPORTER_1"/>
    <property type="match status" value="1"/>
</dbReference>
<dbReference type="SMART" id="SM00382">
    <property type="entry name" value="AAA"/>
    <property type="match status" value="2"/>
</dbReference>
<keyword evidence="2" id="KW-0677">Repeat</keyword>
<dbReference type="GO" id="GO:0005524">
    <property type="term" value="F:ATP binding"/>
    <property type="evidence" value="ECO:0007669"/>
    <property type="project" value="UniProtKB-KW"/>
</dbReference>
<dbReference type="RefSeq" id="WP_368497767.1">
    <property type="nucleotide sequence ID" value="NZ_CP162511.1"/>
</dbReference>
<evidence type="ECO:0000256" key="3">
    <source>
        <dbReference type="ARBA" id="ARBA00022741"/>
    </source>
</evidence>
<keyword evidence="3" id="KW-0547">Nucleotide-binding</keyword>
<reference evidence="6" key="1">
    <citation type="submission" date="2024-05" db="EMBL/GenBank/DDBJ databases">
        <title>Herbiconiux sp. A18JL235.</title>
        <authorList>
            <person name="Zhang G."/>
        </authorList>
    </citation>
    <scope>NUCLEOTIDE SEQUENCE</scope>
    <source>
        <strain evidence="6">A18JL235</strain>
    </source>
</reference>
<name>A0AB39BGL3_9MICO</name>
<accession>A0AB39BGL3</accession>
<evidence type="ECO:0000256" key="1">
    <source>
        <dbReference type="ARBA" id="ARBA00022448"/>
    </source>
</evidence>
<sequence length="515" mass="54282">MTAASVPSTPDALRVDGLRKSFGGVQALRGVDLAVRRGEVHALLGQNGCGKSTLVKILTGVHAPDAGSATLFGEQLSLPVNDPAHSGIAVIHQDIGLVDAMTVLENLGATGGYGTRLLGNVRTGRQRVRFTRLMQEIGFVVPLDVLVADLAPAERAMVGILRAIDQLEQGGGGARKVLILDEPTAALGREDSERLLGLIRTVADTGAAVVFISHRLNEVMTACDRFTVMRDGATVLSGEVSRLDRHAIIAAMLGRELEEFFPDPPAQTDGRAVRLRLDQVTGAVVDDFSLEVRAGEIVGVTGLAGMGQDELPQLLAGARRVDSGAIEVDGSALTLREPSDAIRRGMVVVPGNRLRDGCWAAATAAENVTLPVLRRYAGAFGIRRRQESRAARSALEEVGLHPLAPDRPLGSFSGGNQQKAVFAKWLQLDPGVLVLHEPTQGVDAGAAKELLEQVVRRAADGAAVLIVSGDHEQLVEVCHRVVVVGHGSVLADIPRARLTEQALLAASAQVTEVVG</sequence>
<dbReference type="PROSITE" id="PS50893">
    <property type="entry name" value="ABC_TRANSPORTER_2"/>
    <property type="match status" value="2"/>
</dbReference>
<dbReference type="InterPro" id="IPR027417">
    <property type="entry name" value="P-loop_NTPase"/>
</dbReference>
<evidence type="ECO:0000259" key="5">
    <source>
        <dbReference type="PROSITE" id="PS50893"/>
    </source>
</evidence>
<feature type="domain" description="ABC transporter" evidence="5">
    <location>
        <begin position="270"/>
        <end position="511"/>
    </location>
</feature>
<dbReference type="SUPFAM" id="SSF52540">
    <property type="entry name" value="P-loop containing nucleoside triphosphate hydrolases"/>
    <property type="match status" value="2"/>
</dbReference>
<evidence type="ECO:0000256" key="4">
    <source>
        <dbReference type="ARBA" id="ARBA00022840"/>
    </source>
</evidence>
<dbReference type="AlphaFoldDB" id="A0AB39BGL3"/>
<dbReference type="EMBL" id="CP162511">
    <property type="protein sequence ID" value="XDI05379.1"/>
    <property type="molecule type" value="Genomic_DNA"/>
</dbReference>
<evidence type="ECO:0000313" key="6">
    <source>
        <dbReference type="EMBL" id="XDI05379.1"/>
    </source>
</evidence>
<dbReference type="PANTHER" id="PTHR43790:SF9">
    <property type="entry name" value="GALACTOFURANOSE TRANSPORTER ATP-BINDING PROTEIN YTFR"/>
    <property type="match status" value="1"/>
</dbReference>
<feature type="domain" description="ABC transporter" evidence="5">
    <location>
        <begin position="13"/>
        <end position="256"/>
    </location>
</feature>
<organism evidence="6">
    <name type="scientific">Herbiconiux sp. A18JL235</name>
    <dbReference type="NCBI Taxonomy" id="3152363"/>
    <lineage>
        <taxon>Bacteria</taxon>
        <taxon>Bacillati</taxon>
        <taxon>Actinomycetota</taxon>
        <taxon>Actinomycetes</taxon>
        <taxon>Micrococcales</taxon>
        <taxon>Microbacteriaceae</taxon>
        <taxon>Herbiconiux</taxon>
    </lineage>
</organism>